<organism evidence="1">
    <name type="scientific">Lutzomyia longipalpis</name>
    <name type="common">Sand fly</name>
    <dbReference type="NCBI Taxonomy" id="7200"/>
    <lineage>
        <taxon>Eukaryota</taxon>
        <taxon>Metazoa</taxon>
        <taxon>Ecdysozoa</taxon>
        <taxon>Arthropoda</taxon>
        <taxon>Hexapoda</taxon>
        <taxon>Insecta</taxon>
        <taxon>Pterygota</taxon>
        <taxon>Neoptera</taxon>
        <taxon>Endopterygota</taxon>
        <taxon>Diptera</taxon>
        <taxon>Nematocera</taxon>
        <taxon>Psychodoidea</taxon>
        <taxon>Psychodidae</taxon>
        <taxon>Lutzomyia</taxon>
        <taxon>Lutzomyia</taxon>
    </lineage>
</organism>
<proteinExistence type="predicted"/>
<reference evidence="1" key="1">
    <citation type="journal article" date="2020" name="BMC">
        <title>Leishmania infection induces a limited differential gene expression in the sand fly midgut.</title>
        <authorList>
            <person name="Coutinho-Abreu I.V."/>
            <person name="Serafim T.D."/>
            <person name="Meneses C."/>
            <person name="Kamhawi S."/>
            <person name="Oliveira F."/>
            <person name="Valenzuela J.G."/>
        </authorList>
    </citation>
    <scope>NUCLEOTIDE SEQUENCE</scope>
    <source>
        <strain evidence="1">Jacobina</strain>
        <tissue evidence="1">Midgut</tissue>
    </source>
</reference>
<dbReference type="EMBL" id="GITU01011000">
    <property type="protein sequence ID" value="MBC1179703.1"/>
    <property type="molecule type" value="Transcribed_RNA"/>
</dbReference>
<name>A0A7G3B6I1_LUTLO</name>
<protein>
    <submittedName>
        <fullName evidence="1">Uncharacterized protein</fullName>
    </submittedName>
</protein>
<accession>A0A7G3B6I1</accession>
<sequence length="126" mass="14359">MLLAFVNEAQAIEIPAFIEESQAVCCLQVTCHKIHTNTFQVTHLVAHRQFQHVEHFVHFHVHVTRVAVLQEAHKYTNGNILNTQFHSIWTKAIQGIVEVMTVDGKDEPMTGNANLIGTHEEYHVCH</sequence>
<dbReference type="AlphaFoldDB" id="A0A7G3B6I1"/>
<evidence type="ECO:0000313" key="1">
    <source>
        <dbReference type="EMBL" id="MBC1179703.1"/>
    </source>
</evidence>